<dbReference type="PANTHER" id="PTHR47027:SF20">
    <property type="entry name" value="REVERSE TRANSCRIPTASE-LIKE PROTEIN WITH RNA-DIRECTED DNA POLYMERASE DOMAIN"/>
    <property type="match status" value="1"/>
</dbReference>
<dbReference type="PANTHER" id="PTHR47027">
    <property type="entry name" value="REVERSE TRANSCRIPTASE DOMAIN-CONTAINING PROTEIN"/>
    <property type="match status" value="1"/>
</dbReference>
<dbReference type="PROSITE" id="PS50878">
    <property type="entry name" value="RT_POL"/>
    <property type="match status" value="1"/>
</dbReference>
<keyword evidence="1" id="KW-0479">Metal-binding</keyword>
<accession>A0AA88IFT3</accession>
<comment type="caution">
    <text evidence="5">The sequence shown here is derived from an EMBL/GenBank/DDBJ whole genome shotgun (WGS) entry which is preliminary data.</text>
</comment>
<dbReference type="PROSITE" id="PS50157">
    <property type="entry name" value="ZINC_FINGER_C2H2_2"/>
    <property type="match status" value="1"/>
</dbReference>
<dbReference type="GO" id="GO:0008270">
    <property type="term" value="F:zinc ion binding"/>
    <property type="evidence" value="ECO:0007669"/>
    <property type="project" value="UniProtKB-KW"/>
</dbReference>
<evidence type="ECO:0000259" key="4">
    <source>
        <dbReference type="PROSITE" id="PS50878"/>
    </source>
</evidence>
<feature type="region of interest" description="Disordered" evidence="2">
    <location>
        <begin position="282"/>
        <end position="319"/>
    </location>
</feature>
<evidence type="ECO:0008006" key="7">
    <source>
        <dbReference type="Google" id="ProtNLM"/>
    </source>
</evidence>
<dbReference type="EMBL" id="JAVRJZ010000002">
    <property type="protein sequence ID" value="KAK2726414.1"/>
    <property type="molecule type" value="Genomic_DNA"/>
</dbReference>
<dbReference type="Pfam" id="PF00078">
    <property type="entry name" value="RVT_1"/>
    <property type="match status" value="1"/>
</dbReference>
<evidence type="ECO:0000256" key="1">
    <source>
        <dbReference type="PROSITE-ProRule" id="PRU00042"/>
    </source>
</evidence>
<feature type="compositionally biased region" description="Gly residues" evidence="2">
    <location>
        <begin position="289"/>
        <end position="298"/>
    </location>
</feature>
<keyword evidence="1" id="KW-0863">Zinc-finger</keyword>
<dbReference type="Proteomes" id="UP001187531">
    <property type="component" value="Unassembled WGS sequence"/>
</dbReference>
<proteinExistence type="predicted"/>
<dbReference type="GO" id="GO:0071897">
    <property type="term" value="P:DNA biosynthetic process"/>
    <property type="evidence" value="ECO:0007669"/>
    <property type="project" value="UniProtKB-ARBA"/>
</dbReference>
<dbReference type="InterPro" id="IPR013087">
    <property type="entry name" value="Znf_C2H2_type"/>
</dbReference>
<feature type="domain" description="Reverse transcriptase" evidence="4">
    <location>
        <begin position="422"/>
        <end position="653"/>
    </location>
</feature>
<feature type="domain" description="C2H2-type" evidence="3">
    <location>
        <begin position="114"/>
        <end position="137"/>
    </location>
</feature>
<evidence type="ECO:0000313" key="6">
    <source>
        <dbReference type="Proteomes" id="UP001187531"/>
    </source>
</evidence>
<reference evidence="5" key="1">
    <citation type="submission" date="2023-07" db="EMBL/GenBank/DDBJ databases">
        <title>Chromosome-level genome assembly of Artemia franciscana.</title>
        <authorList>
            <person name="Jo E."/>
        </authorList>
    </citation>
    <scope>NUCLEOTIDE SEQUENCE</scope>
    <source>
        <tissue evidence="5">Whole body</tissue>
    </source>
</reference>
<evidence type="ECO:0000259" key="3">
    <source>
        <dbReference type="PROSITE" id="PS50157"/>
    </source>
</evidence>
<name>A0AA88IFT3_ARTSF</name>
<organism evidence="5 6">
    <name type="scientific">Artemia franciscana</name>
    <name type="common">Brine shrimp</name>
    <name type="synonym">Artemia sanfranciscana</name>
    <dbReference type="NCBI Taxonomy" id="6661"/>
    <lineage>
        <taxon>Eukaryota</taxon>
        <taxon>Metazoa</taxon>
        <taxon>Ecdysozoa</taxon>
        <taxon>Arthropoda</taxon>
        <taxon>Crustacea</taxon>
        <taxon>Branchiopoda</taxon>
        <taxon>Anostraca</taxon>
        <taxon>Artemiidae</taxon>
        <taxon>Artemia</taxon>
    </lineage>
</organism>
<evidence type="ECO:0000256" key="2">
    <source>
        <dbReference type="SAM" id="MobiDB-lite"/>
    </source>
</evidence>
<keyword evidence="1" id="KW-0862">Zinc</keyword>
<dbReference type="InterPro" id="IPR000477">
    <property type="entry name" value="RT_dom"/>
</dbReference>
<dbReference type="AlphaFoldDB" id="A0AA88IFT3"/>
<keyword evidence="6" id="KW-1185">Reference proteome</keyword>
<protein>
    <recommendedName>
        <fullName evidence="7">Reverse transcriptase</fullName>
    </recommendedName>
</protein>
<evidence type="ECO:0000313" key="5">
    <source>
        <dbReference type="EMBL" id="KAK2726414.1"/>
    </source>
</evidence>
<gene>
    <name evidence="5" type="ORF">QYM36_000751</name>
</gene>
<sequence>MRLSSYKLLVEHMVQRHRVASVTWRCPRCSKTFANVAEVAGHLPHCKGSSPREASEPGVYCRRKRMRNESGEANEGMNGKRMRNECTGVIGTPGPSGPTIQASEVNGNVGHLLFVVDGCGRSFTSATGLGQHMRHQHPIVHNERFAGVKRARWKDDELRRVAHFEMECGDLVNVNQYIASKLPGRTGEAVKKVRKRHDYLEILEDVRRRATDVPLNATELMEQIEDGDEALFRSRPEISVPQFEGATLEAKSFRTTALLAVEGKISVDTLFREFSDRYLKGAREESMTGGRGRGGGRSGNRQEPANETKAKRRVRKERPAEKRFRLAQAMFNRSEKDCLDAILSVNGFEREEVSLTSTEKEVLFSEYKGLFESDPLEDKEGFVPSVTKLRTELTCPISPEEVSRTLNSFDENSAPGPDLIKYSTLKGVDNHFLAVLFNNLGPKKPGPRFTRQEISTHNHWKCNSALIHENNFRALIKAARDEKRSIANLAIDLAKAFDSVQHTSVQRALNRFSASDHLCRVVDNLYTDVDTRLSVGRTQLGHIIMRNGAKQGDPLSPFLFNLVIDEFPTTVNSDPTVTQGIGFQYGGVKVAALGYADDLLLIAETRHGAQLLMDGLTTFCRKRHLRINPIKCQSLCLEWQGKAKSHKVLGSIVGVLGDREQESSLGEGSVRVLAVSVTGSLSYLGTQIRPDGNCEVKESEFASSLAKLRRAPLKGAQKIRLAKLLVQRQFYHISVADLNMKRIERYDRALRSFTKKVLHLPKSTATSFLYTKTRDGGHGLPCIFEKVPKGSVAQASDLIGLVDHCTGTDPVGTRIAAPDRKI</sequence>
<dbReference type="InterPro" id="IPR043502">
    <property type="entry name" value="DNA/RNA_pol_sf"/>
</dbReference>
<dbReference type="SUPFAM" id="SSF56672">
    <property type="entry name" value="DNA/RNA polymerases"/>
    <property type="match status" value="1"/>
</dbReference>